<dbReference type="EMBL" id="BGPR01003025">
    <property type="protein sequence ID" value="GBM82674.1"/>
    <property type="molecule type" value="Genomic_DNA"/>
</dbReference>
<organism evidence="1 2">
    <name type="scientific">Araneus ventricosus</name>
    <name type="common">Orbweaver spider</name>
    <name type="synonym">Epeira ventricosa</name>
    <dbReference type="NCBI Taxonomy" id="182803"/>
    <lineage>
        <taxon>Eukaryota</taxon>
        <taxon>Metazoa</taxon>
        <taxon>Ecdysozoa</taxon>
        <taxon>Arthropoda</taxon>
        <taxon>Chelicerata</taxon>
        <taxon>Arachnida</taxon>
        <taxon>Araneae</taxon>
        <taxon>Araneomorphae</taxon>
        <taxon>Entelegynae</taxon>
        <taxon>Araneoidea</taxon>
        <taxon>Araneidae</taxon>
        <taxon>Araneus</taxon>
    </lineage>
</organism>
<protein>
    <submittedName>
        <fullName evidence="1">Uncharacterized protein</fullName>
    </submittedName>
</protein>
<dbReference type="Proteomes" id="UP000499080">
    <property type="component" value="Unassembled WGS sequence"/>
</dbReference>
<comment type="caution">
    <text evidence="1">The sequence shown here is derived from an EMBL/GenBank/DDBJ whole genome shotgun (WGS) entry which is preliminary data.</text>
</comment>
<name>A0A4Y2IYI1_ARAVE</name>
<dbReference type="AlphaFoldDB" id="A0A4Y2IYI1"/>
<evidence type="ECO:0000313" key="1">
    <source>
        <dbReference type="EMBL" id="GBM82674.1"/>
    </source>
</evidence>
<reference evidence="1 2" key="1">
    <citation type="journal article" date="2019" name="Sci. Rep.">
        <title>Orb-weaving spider Araneus ventricosus genome elucidates the spidroin gene catalogue.</title>
        <authorList>
            <person name="Kono N."/>
            <person name="Nakamura H."/>
            <person name="Ohtoshi R."/>
            <person name="Moran D.A.P."/>
            <person name="Shinohara A."/>
            <person name="Yoshida Y."/>
            <person name="Fujiwara M."/>
            <person name="Mori M."/>
            <person name="Tomita M."/>
            <person name="Arakawa K."/>
        </authorList>
    </citation>
    <scope>NUCLEOTIDE SEQUENCE [LARGE SCALE GENOMIC DNA]</scope>
</reference>
<proteinExistence type="predicted"/>
<keyword evidence="2" id="KW-1185">Reference proteome</keyword>
<gene>
    <name evidence="1" type="ORF">AVEN_17577_1</name>
</gene>
<sequence length="137" mass="15731">MDRKRHTSTRPPTSEFFFLQSKPTFPPKWVTDWNSDSCKIETDLSGSGSFLAIRETIQQLRRKVGKSRCASMNIPALLGKKEANRTKKKVVSPCLHGPPRLKSRDFEEDVIDTHRDIELNVARIDKYPNNLEATVLY</sequence>
<evidence type="ECO:0000313" key="2">
    <source>
        <dbReference type="Proteomes" id="UP000499080"/>
    </source>
</evidence>
<accession>A0A4Y2IYI1</accession>